<keyword evidence="2" id="KW-1003">Cell membrane</keyword>
<dbReference type="GO" id="GO:0016887">
    <property type="term" value="F:ATP hydrolysis activity"/>
    <property type="evidence" value="ECO:0007669"/>
    <property type="project" value="InterPro"/>
</dbReference>
<dbReference type="EMBL" id="UOEK01000319">
    <property type="protein sequence ID" value="VAW05605.1"/>
    <property type="molecule type" value="Genomic_DNA"/>
</dbReference>
<evidence type="ECO:0000259" key="9">
    <source>
        <dbReference type="PROSITE" id="PS50893"/>
    </source>
</evidence>
<keyword evidence="1" id="KW-0813">Transport</keyword>
<reference evidence="10" key="1">
    <citation type="submission" date="2018-06" db="EMBL/GenBank/DDBJ databases">
        <authorList>
            <person name="Zhirakovskaya E."/>
        </authorList>
    </citation>
    <scope>NUCLEOTIDE SEQUENCE</scope>
</reference>
<sequence>MTPTVPSTRDPVLRAEGITKRFQGVVALDGVDFSLRSQSVHALVGQNGAGKSTLINVLMGVMPKDGGRVFLDDQEVHFRSTADALEHGLASIYQESFVVGEMSIADNVFLGDTPTTGRFRRVDFARMRSESREIFARMGVDLPVEKLARNLGTADQQLVMIARALRRESRILVLDEPTASLDRNEIENLFAIIQNLVADGCAVIYISHYLDEIFEIADEVTILRDGRSVITAATADLDQATVIEHMLGSSMSSTGLTPNRKLGPVVLEVKNISTGRRLEDVSFTLRSGEVVGLAGILGSGRTEVVRAIFGADRLVRGEILVDGEPESIKNPSDAVQLGIGLVTEERNQGTIPGFSVTTNITLASLRAVSRGPWIRKGYEKEIARGHVERLGIKVSSIGQTISTLSGGNQQKVILAKWLQSQAKILLLDEPTQGIDVGAKAEILEMVVDLARRGLAVVLVSSELGDLVQVCNRVLVMKRGRIVNELDDAVSEHFLQNEVGV</sequence>
<dbReference type="CDD" id="cd03216">
    <property type="entry name" value="ABC_Carb_Monos_I"/>
    <property type="match status" value="1"/>
</dbReference>
<dbReference type="InterPro" id="IPR027417">
    <property type="entry name" value="P-loop_NTPase"/>
</dbReference>
<evidence type="ECO:0000256" key="5">
    <source>
        <dbReference type="ARBA" id="ARBA00022741"/>
    </source>
</evidence>
<evidence type="ECO:0000313" key="10">
    <source>
        <dbReference type="EMBL" id="VAW05605.1"/>
    </source>
</evidence>
<evidence type="ECO:0000256" key="7">
    <source>
        <dbReference type="ARBA" id="ARBA00022967"/>
    </source>
</evidence>
<protein>
    <submittedName>
        <fullName evidence="10">Ribose ABC transport system, ATP-binding protein RbsA (TC 3.A.1.2.1)</fullName>
    </submittedName>
</protein>
<evidence type="ECO:0000256" key="4">
    <source>
        <dbReference type="ARBA" id="ARBA00022737"/>
    </source>
</evidence>
<name>A0A3B0SI99_9ZZZZ</name>
<accession>A0A3B0SI99</accession>
<keyword evidence="8" id="KW-0472">Membrane</keyword>
<evidence type="ECO:0000256" key="6">
    <source>
        <dbReference type="ARBA" id="ARBA00022840"/>
    </source>
</evidence>
<dbReference type="InterPro" id="IPR003439">
    <property type="entry name" value="ABC_transporter-like_ATP-bd"/>
</dbReference>
<dbReference type="InterPro" id="IPR050107">
    <property type="entry name" value="ABC_carbohydrate_import_ATPase"/>
</dbReference>
<evidence type="ECO:0000256" key="8">
    <source>
        <dbReference type="ARBA" id="ARBA00023136"/>
    </source>
</evidence>
<feature type="domain" description="ABC transporter" evidence="9">
    <location>
        <begin position="260"/>
        <end position="498"/>
    </location>
</feature>
<keyword evidence="5" id="KW-0547">Nucleotide-binding</keyword>
<keyword evidence="7" id="KW-1278">Translocase</keyword>
<feature type="domain" description="ABC transporter" evidence="9">
    <location>
        <begin position="13"/>
        <end position="250"/>
    </location>
</feature>
<dbReference type="AlphaFoldDB" id="A0A3B0SI99"/>
<dbReference type="SMART" id="SM00382">
    <property type="entry name" value="AAA"/>
    <property type="match status" value="2"/>
</dbReference>
<evidence type="ECO:0000256" key="3">
    <source>
        <dbReference type="ARBA" id="ARBA00022597"/>
    </source>
</evidence>
<dbReference type="PANTHER" id="PTHR43790:SF3">
    <property type="entry name" value="D-ALLOSE IMPORT ATP-BINDING PROTEIN ALSA-RELATED"/>
    <property type="match status" value="1"/>
</dbReference>
<keyword evidence="4" id="KW-0677">Repeat</keyword>
<keyword evidence="6 10" id="KW-0067">ATP-binding</keyword>
<dbReference type="InterPro" id="IPR017871">
    <property type="entry name" value="ABC_transporter-like_CS"/>
</dbReference>
<dbReference type="CDD" id="cd03215">
    <property type="entry name" value="ABC_Carb_Monos_II"/>
    <property type="match status" value="1"/>
</dbReference>
<dbReference type="Gene3D" id="3.40.50.300">
    <property type="entry name" value="P-loop containing nucleotide triphosphate hydrolases"/>
    <property type="match status" value="2"/>
</dbReference>
<dbReference type="InterPro" id="IPR003593">
    <property type="entry name" value="AAA+_ATPase"/>
</dbReference>
<dbReference type="PANTHER" id="PTHR43790">
    <property type="entry name" value="CARBOHYDRATE TRANSPORT ATP-BINDING PROTEIN MG119-RELATED"/>
    <property type="match status" value="1"/>
</dbReference>
<proteinExistence type="predicted"/>
<dbReference type="Pfam" id="PF00005">
    <property type="entry name" value="ABC_tran"/>
    <property type="match status" value="2"/>
</dbReference>
<dbReference type="GO" id="GO:0005524">
    <property type="term" value="F:ATP binding"/>
    <property type="evidence" value="ECO:0007669"/>
    <property type="project" value="UniProtKB-KW"/>
</dbReference>
<organism evidence="10">
    <name type="scientific">hydrothermal vent metagenome</name>
    <dbReference type="NCBI Taxonomy" id="652676"/>
    <lineage>
        <taxon>unclassified sequences</taxon>
        <taxon>metagenomes</taxon>
        <taxon>ecological metagenomes</taxon>
    </lineage>
</organism>
<dbReference type="SUPFAM" id="SSF52540">
    <property type="entry name" value="P-loop containing nucleoside triphosphate hydrolases"/>
    <property type="match status" value="2"/>
</dbReference>
<gene>
    <name evidence="10" type="ORF">MNBD_ACTINO02-3198</name>
</gene>
<dbReference type="PROSITE" id="PS50893">
    <property type="entry name" value="ABC_TRANSPORTER_2"/>
    <property type="match status" value="2"/>
</dbReference>
<evidence type="ECO:0000256" key="1">
    <source>
        <dbReference type="ARBA" id="ARBA00022448"/>
    </source>
</evidence>
<evidence type="ECO:0000256" key="2">
    <source>
        <dbReference type="ARBA" id="ARBA00022475"/>
    </source>
</evidence>
<dbReference type="PROSITE" id="PS00211">
    <property type="entry name" value="ABC_TRANSPORTER_1"/>
    <property type="match status" value="1"/>
</dbReference>
<keyword evidence="3" id="KW-0762">Sugar transport</keyword>